<gene>
    <name evidence="1" type="ORF">ILEXP_LOCUS1704</name>
</gene>
<sequence length="85" mass="9700">MSRMRGWASVSLREAFAVPGGDVFQKSGREDDEEELEWAAIERLPTCDRLRKGILNKVLDNGYVIMKRLMSPTLECKIRSISSRV</sequence>
<keyword evidence="2" id="KW-1185">Reference proteome</keyword>
<protein>
    <submittedName>
        <fullName evidence="1">Uncharacterized protein</fullName>
    </submittedName>
</protein>
<accession>A0ABC8QPY3</accession>
<comment type="caution">
    <text evidence="1">The sequence shown here is derived from an EMBL/GenBank/DDBJ whole genome shotgun (WGS) entry which is preliminary data.</text>
</comment>
<dbReference type="Proteomes" id="UP001642360">
    <property type="component" value="Unassembled WGS sequence"/>
</dbReference>
<organism evidence="1 2">
    <name type="scientific">Ilex paraguariensis</name>
    <name type="common">yerba mate</name>
    <dbReference type="NCBI Taxonomy" id="185542"/>
    <lineage>
        <taxon>Eukaryota</taxon>
        <taxon>Viridiplantae</taxon>
        <taxon>Streptophyta</taxon>
        <taxon>Embryophyta</taxon>
        <taxon>Tracheophyta</taxon>
        <taxon>Spermatophyta</taxon>
        <taxon>Magnoliopsida</taxon>
        <taxon>eudicotyledons</taxon>
        <taxon>Gunneridae</taxon>
        <taxon>Pentapetalae</taxon>
        <taxon>asterids</taxon>
        <taxon>campanulids</taxon>
        <taxon>Aquifoliales</taxon>
        <taxon>Aquifoliaceae</taxon>
        <taxon>Ilex</taxon>
    </lineage>
</organism>
<evidence type="ECO:0000313" key="2">
    <source>
        <dbReference type="Proteomes" id="UP001642360"/>
    </source>
</evidence>
<proteinExistence type="predicted"/>
<name>A0ABC8QPY3_9AQUA</name>
<evidence type="ECO:0000313" key="1">
    <source>
        <dbReference type="EMBL" id="CAK9134778.1"/>
    </source>
</evidence>
<dbReference type="EMBL" id="CAUOFW020000570">
    <property type="protein sequence ID" value="CAK9134778.1"/>
    <property type="molecule type" value="Genomic_DNA"/>
</dbReference>
<dbReference type="AlphaFoldDB" id="A0ABC8QPY3"/>
<reference evidence="1 2" key="1">
    <citation type="submission" date="2024-02" db="EMBL/GenBank/DDBJ databases">
        <authorList>
            <person name="Vignale AGUSTIN F."/>
            <person name="Sosa J E."/>
            <person name="Modenutti C."/>
        </authorList>
    </citation>
    <scope>NUCLEOTIDE SEQUENCE [LARGE SCALE GENOMIC DNA]</scope>
</reference>